<evidence type="ECO:0000313" key="3">
    <source>
        <dbReference type="Proteomes" id="UP000188318"/>
    </source>
</evidence>
<dbReference type="AlphaFoldDB" id="A0A1R3R8Q2"/>
<evidence type="ECO:0000259" key="1">
    <source>
        <dbReference type="Pfam" id="PF25545"/>
    </source>
</evidence>
<gene>
    <name evidence="2" type="ORF">ASPCADRAFT_400588</name>
</gene>
<dbReference type="EMBL" id="KV907514">
    <property type="protein sequence ID" value="OOF90853.1"/>
    <property type="molecule type" value="Genomic_DNA"/>
</dbReference>
<organism evidence="2 3">
    <name type="scientific">Aspergillus carbonarius (strain ITEM 5010)</name>
    <dbReference type="NCBI Taxonomy" id="602072"/>
    <lineage>
        <taxon>Eukaryota</taxon>
        <taxon>Fungi</taxon>
        <taxon>Dikarya</taxon>
        <taxon>Ascomycota</taxon>
        <taxon>Pezizomycotina</taxon>
        <taxon>Eurotiomycetes</taxon>
        <taxon>Eurotiomycetidae</taxon>
        <taxon>Eurotiales</taxon>
        <taxon>Aspergillaceae</taxon>
        <taxon>Aspergillus</taxon>
        <taxon>Aspergillus subgen. Circumdati</taxon>
    </lineage>
</organism>
<accession>A0A1R3R8Q2</accession>
<protein>
    <recommendedName>
        <fullName evidence="1">DUF7924 domain-containing protein</fullName>
    </recommendedName>
</protein>
<keyword evidence="3" id="KW-1185">Reference proteome</keyword>
<reference evidence="3" key="1">
    <citation type="journal article" date="2017" name="Genome Biol.">
        <title>Comparative genomics reveals high biological diversity and specific adaptations in the industrially and medically important fungal genus Aspergillus.</title>
        <authorList>
            <person name="de Vries R.P."/>
            <person name="Riley R."/>
            <person name="Wiebenga A."/>
            <person name="Aguilar-Osorio G."/>
            <person name="Amillis S."/>
            <person name="Uchima C.A."/>
            <person name="Anderluh G."/>
            <person name="Asadollahi M."/>
            <person name="Askin M."/>
            <person name="Barry K."/>
            <person name="Battaglia E."/>
            <person name="Bayram O."/>
            <person name="Benocci T."/>
            <person name="Braus-Stromeyer S.A."/>
            <person name="Caldana C."/>
            <person name="Canovas D."/>
            <person name="Cerqueira G.C."/>
            <person name="Chen F."/>
            <person name="Chen W."/>
            <person name="Choi C."/>
            <person name="Clum A."/>
            <person name="Dos Santos R.A."/>
            <person name="Damasio A.R."/>
            <person name="Diallinas G."/>
            <person name="Emri T."/>
            <person name="Fekete E."/>
            <person name="Flipphi M."/>
            <person name="Freyberg S."/>
            <person name="Gallo A."/>
            <person name="Gournas C."/>
            <person name="Habgood R."/>
            <person name="Hainaut M."/>
            <person name="Harispe M.L."/>
            <person name="Henrissat B."/>
            <person name="Hilden K.S."/>
            <person name="Hope R."/>
            <person name="Hossain A."/>
            <person name="Karabika E."/>
            <person name="Karaffa L."/>
            <person name="Karanyi Z."/>
            <person name="Krasevec N."/>
            <person name="Kuo A."/>
            <person name="Kusch H."/>
            <person name="LaButti K."/>
            <person name="Lagendijk E.L."/>
            <person name="Lapidus A."/>
            <person name="Levasseur A."/>
            <person name="Lindquist E."/>
            <person name="Lipzen A."/>
            <person name="Logrieco A.F."/>
            <person name="MacCabe A."/>
            <person name="Maekelae M.R."/>
            <person name="Malavazi I."/>
            <person name="Melin P."/>
            <person name="Meyer V."/>
            <person name="Mielnichuk N."/>
            <person name="Miskei M."/>
            <person name="Molnar A.P."/>
            <person name="Mule G."/>
            <person name="Ngan C.Y."/>
            <person name="Orejas M."/>
            <person name="Orosz E."/>
            <person name="Ouedraogo J.P."/>
            <person name="Overkamp K.M."/>
            <person name="Park H.-S."/>
            <person name="Perrone G."/>
            <person name="Piumi F."/>
            <person name="Punt P.J."/>
            <person name="Ram A.F."/>
            <person name="Ramon A."/>
            <person name="Rauscher S."/>
            <person name="Record E."/>
            <person name="Riano-Pachon D.M."/>
            <person name="Robert V."/>
            <person name="Roehrig J."/>
            <person name="Ruller R."/>
            <person name="Salamov A."/>
            <person name="Salih N.S."/>
            <person name="Samson R.A."/>
            <person name="Sandor E."/>
            <person name="Sanguinetti M."/>
            <person name="Schuetze T."/>
            <person name="Sepcic K."/>
            <person name="Shelest E."/>
            <person name="Sherlock G."/>
            <person name="Sophianopoulou V."/>
            <person name="Squina F.M."/>
            <person name="Sun H."/>
            <person name="Susca A."/>
            <person name="Todd R.B."/>
            <person name="Tsang A."/>
            <person name="Unkles S.E."/>
            <person name="van de Wiele N."/>
            <person name="van Rossen-Uffink D."/>
            <person name="Oliveira J.V."/>
            <person name="Vesth T.C."/>
            <person name="Visser J."/>
            <person name="Yu J.-H."/>
            <person name="Zhou M."/>
            <person name="Andersen M.R."/>
            <person name="Archer D.B."/>
            <person name="Baker S.E."/>
            <person name="Benoit I."/>
            <person name="Brakhage A.A."/>
            <person name="Braus G.H."/>
            <person name="Fischer R."/>
            <person name="Frisvad J.C."/>
            <person name="Goldman G.H."/>
            <person name="Houbraken J."/>
            <person name="Oakley B."/>
            <person name="Pocsi I."/>
            <person name="Scazzocchio C."/>
            <person name="Seiboth B."/>
            <person name="vanKuyk P.A."/>
            <person name="Wortman J."/>
            <person name="Dyer P.S."/>
            <person name="Grigoriev I.V."/>
        </authorList>
    </citation>
    <scope>NUCLEOTIDE SEQUENCE [LARGE SCALE GENOMIC DNA]</scope>
    <source>
        <strain evidence="3">ITEM 5010</strain>
    </source>
</reference>
<dbReference type="PANTHER" id="PTHR42470">
    <property type="entry name" value="VAST DOMAIN-CONTAINING PROTEIN"/>
    <property type="match status" value="1"/>
</dbReference>
<name>A0A1R3R8Q2_ASPC5</name>
<dbReference type="VEuPathDB" id="FungiDB:ASPCADRAFT_400588"/>
<dbReference type="Proteomes" id="UP000188318">
    <property type="component" value="Unassembled WGS sequence"/>
</dbReference>
<feature type="domain" description="DUF7924" evidence="1">
    <location>
        <begin position="86"/>
        <end position="319"/>
    </location>
</feature>
<dbReference type="Pfam" id="PF25545">
    <property type="entry name" value="DUF7924"/>
    <property type="match status" value="1"/>
</dbReference>
<proteinExistence type="predicted"/>
<dbReference type="STRING" id="602072.A0A1R3R8Q2"/>
<dbReference type="InterPro" id="IPR057684">
    <property type="entry name" value="DUF7924"/>
</dbReference>
<evidence type="ECO:0000313" key="2">
    <source>
        <dbReference type="EMBL" id="OOF90853.1"/>
    </source>
</evidence>
<dbReference type="OrthoDB" id="5400850at2759"/>
<dbReference type="OMA" id="ITRMISQ"/>
<dbReference type="PANTHER" id="PTHR42470:SF2">
    <property type="match status" value="1"/>
</dbReference>
<sequence length="353" mass="39890">MSFQTPNEIQTQTQTQAQAQTASAIKSLAYVSSRCEIYLNEKGCFLTSHKFGIEDDEDEFCHKLLKRVFDTPTHTLLDQNALEYLNTRADFKNATGITRMISQFFVPSAELEMYRGNLKTVRLVESIDEPWSWSTPLDVDAIPPQLQLPSLSKVLPTPQPDYAVGFPHDAFTPVQLEKLKPYLGSDKQEQDEVFKTSAFQGTQGMLFPFLTSECKSFTGKPFVANRQNAHSMGRSLRGVVELFRLSRRQTELHRKVLGDNQCANYMVLEAGKSKYYQKLFWEFLIRSQTAAERWGTYNFVTAVYHGWAPRHFARLSSAIDMIPDANAHMDDASTAQAAVLKQRMGYGVLGGVG</sequence>